<evidence type="ECO:0000313" key="2">
    <source>
        <dbReference type="Proteomes" id="UP001610335"/>
    </source>
</evidence>
<name>A0ABR4HJI5_9EURO</name>
<comment type="caution">
    <text evidence="1">The sequence shown here is derived from an EMBL/GenBank/DDBJ whole genome shotgun (WGS) entry which is preliminary data.</text>
</comment>
<dbReference type="Proteomes" id="UP001610335">
    <property type="component" value="Unassembled WGS sequence"/>
</dbReference>
<proteinExistence type="predicted"/>
<keyword evidence="2" id="KW-1185">Reference proteome</keyword>
<dbReference type="EMBL" id="JBFXLS010000110">
    <property type="protein sequence ID" value="KAL2815649.1"/>
    <property type="molecule type" value="Genomic_DNA"/>
</dbReference>
<sequence length="217" mass="22662">MATSTCYWPNDGEACLSNNLCYGSKLNIAYRGACTDNSWPIAECPRICYEEVSNQWANLYACPNSSNQVFTCGTGGWADSVCSRNLGMYTWTSGHVALARNGMPTTTSSSSSASTAITTSVSSTSTSTSESSETTATTSAPFIAFYPLHLWTNSYRDGGLTGTAVFRLAGLGVRSWAWASAVSYIGGVYLVVVVGSCSAGDGTEGSGSEADGFFSAS</sequence>
<reference evidence="1 2" key="1">
    <citation type="submission" date="2024-07" db="EMBL/GenBank/DDBJ databases">
        <title>Section-level genome sequencing and comparative genomics of Aspergillus sections Usti and Cavernicolus.</title>
        <authorList>
            <consortium name="Lawrence Berkeley National Laboratory"/>
            <person name="Nybo J.L."/>
            <person name="Vesth T.C."/>
            <person name="Theobald S."/>
            <person name="Frisvad J.C."/>
            <person name="Larsen T.O."/>
            <person name="Kjaerboelling I."/>
            <person name="Rothschild-Mancinelli K."/>
            <person name="Lyhne E.K."/>
            <person name="Kogle M.E."/>
            <person name="Barry K."/>
            <person name="Clum A."/>
            <person name="Na H."/>
            <person name="Ledsgaard L."/>
            <person name="Lin J."/>
            <person name="Lipzen A."/>
            <person name="Kuo A."/>
            <person name="Riley R."/>
            <person name="Mondo S."/>
            <person name="LaButti K."/>
            <person name="Haridas S."/>
            <person name="Pangalinan J."/>
            <person name="Salamov A.A."/>
            <person name="Simmons B.A."/>
            <person name="Magnuson J.K."/>
            <person name="Chen J."/>
            <person name="Drula E."/>
            <person name="Henrissat B."/>
            <person name="Wiebenga A."/>
            <person name="Lubbers R.J."/>
            <person name="Gomes A.C."/>
            <person name="Makela M.R."/>
            <person name="Stajich J."/>
            <person name="Grigoriev I.V."/>
            <person name="Mortensen U.H."/>
            <person name="De vries R.P."/>
            <person name="Baker S.E."/>
            <person name="Andersen M.R."/>
        </authorList>
    </citation>
    <scope>NUCLEOTIDE SEQUENCE [LARGE SCALE GENOMIC DNA]</scope>
    <source>
        <strain evidence="1 2">CBS 600.67</strain>
    </source>
</reference>
<gene>
    <name evidence="1" type="ORF">BDW59DRAFT_166716</name>
</gene>
<evidence type="ECO:0000313" key="1">
    <source>
        <dbReference type="EMBL" id="KAL2815649.1"/>
    </source>
</evidence>
<organism evidence="1 2">
    <name type="scientific">Aspergillus cavernicola</name>
    <dbReference type="NCBI Taxonomy" id="176166"/>
    <lineage>
        <taxon>Eukaryota</taxon>
        <taxon>Fungi</taxon>
        <taxon>Dikarya</taxon>
        <taxon>Ascomycota</taxon>
        <taxon>Pezizomycotina</taxon>
        <taxon>Eurotiomycetes</taxon>
        <taxon>Eurotiomycetidae</taxon>
        <taxon>Eurotiales</taxon>
        <taxon>Aspergillaceae</taxon>
        <taxon>Aspergillus</taxon>
        <taxon>Aspergillus subgen. Nidulantes</taxon>
    </lineage>
</organism>
<protein>
    <submittedName>
        <fullName evidence="1">Uncharacterized protein</fullName>
    </submittedName>
</protein>
<accession>A0ABR4HJI5</accession>